<evidence type="ECO:0000313" key="1">
    <source>
        <dbReference type="EMBL" id="RDK89335.1"/>
    </source>
</evidence>
<dbReference type="Proteomes" id="UP000255317">
    <property type="component" value="Unassembled WGS sequence"/>
</dbReference>
<gene>
    <name evidence="1" type="ORF">C8D94_1011221</name>
</gene>
<reference evidence="1 2" key="1">
    <citation type="submission" date="2018-07" db="EMBL/GenBank/DDBJ databases">
        <title>Genomic Encyclopedia of Type Strains, Phase IV (KMG-IV): sequencing the most valuable type-strain genomes for metagenomic binning, comparative biology and taxonomic classification.</title>
        <authorList>
            <person name="Goeker M."/>
        </authorList>
    </citation>
    <scope>NUCLEOTIDE SEQUENCE [LARGE SCALE GENOMIC DNA]</scope>
    <source>
        <strain evidence="1 2">DSM 101478</strain>
    </source>
</reference>
<comment type="caution">
    <text evidence="1">The sequence shown here is derived from an EMBL/GenBank/DDBJ whole genome shotgun (WGS) entry which is preliminary data.</text>
</comment>
<keyword evidence="2" id="KW-1185">Reference proteome</keyword>
<evidence type="ECO:0000313" key="2">
    <source>
        <dbReference type="Proteomes" id="UP000255317"/>
    </source>
</evidence>
<protein>
    <submittedName>
        <fullName evidence="1">Uncharacterized protein</fullName>
    </submittedName>
</protein>
<dbReference type="EMBL" id="QRAO01000001">
    <property type="protein sequence ID" value="RDK89335.1"/>
    <property type="molecule type" value="Genomic_DNA"/>
</dbReference>
<name>A0A370QLT0_9FLAO</name>
<accession>A0A370QLT0</accession>
<sequence length="77" mass="8939">MVTRIKVAEIAETLYRLNKMLAGIKYIESVVYRSFFYSNETFTKQLIVELKKNLPGLNDLKGFFNLLFFPTAIGTRI</sequence>
<organism evidence="1 2">
    <name type="scientific">Marinirhabdus gelatinilytica</name>
    <dbReference type="NCBI Taxonomy" id="1703343"/>
    <lineage>
        <taxon>Bacteria</taxon>
        <taxon>Pseudomonadati</taxon>
        <taxon>Bacteroidota</taxon>
        <taxon>Flavobacteriia</taxon>
        <taxon>Flavobacteriales</taxon>
        <taxon>Flavobacteriaceae</taxon>
    </lineage>
</organism>
<proteinExistence type="predicted"/>
<dbReference type="AlphaFoldDB" id="A0A370QLT0"/>